<evidence type="ECO:0000313" key="2">
    <source>
        <dbReference type="Proteomes" id="UP000002045"/>
    </source>
</evidence>
<dbReference type="HOGENOM" id="CLU_3105459_0_0_6"/>
<organism evidence="1 2">
    <name type="scientific">Xenorhabdus bovienii (strain SS-2004)</name>
    <name type="common">Xenorhabdus nematophila subsp. bovienii</name>
    <dbReference type="NCBI Taxonomy" id="406818"/>
    <lineage>
        <taxon>Bacteria</taxon>
        <taxon>Pseudomonadati</taxon>
        <taxon>Pseudomonadota</taxon>
        <taxon>Gammaproteobacteria</taxon>
        <taxon>Enterobacterales</taxon>
        <taxon>Morganellaceae</taxon>
        <taxon>Xenorhabdus</taxon>
    </lineage>
</organism>
<protein>
    <submittedName>
        <fullName evidence="1">Uncharacterized protein</fullName>
    </submittedName>
</protein>
<dbReference type="KEGG" id="xbo:XBJ1_2129"/>
<proteinExistence type="predicted"/>
<name>D3V3E0_XENBS</name>
<evidence type="ECO:0000313" key="1">
    <source>
        <dbReference type="EMBL" id="CBJ81255.1"/>
    </source>
</evidence>
<accession>D3V3E0</accession>
<gene>
    <name evidence="1" type="ordered locus">XBJ1_2129</name>
</gene>
<dbReference type="Proteomes" id="UP000002045">
    <property type="component" value="Chromosome"/>
</dbReference>
<dbReference type="EMBL" id="FN667741">
    <property type="protein sequence ID" value="CBJ81255.1"/>
    <property type="molecule type" value="Genomic_DNA"/>
</dbReference>
<sequence>MPSSHSSPTLRPNTLLQTQYHLLCGGNVFSALMILARSSISPIPASNCNAR</sequence>
<dbReference type="AlphaFoldDB" id="D3V3E0"/>
<reference evidence="1" key="1">
    <citation type="journal article" date="2011" name="PLoS ONE">
        <title>The entomopathogenic bacterial endosymbionts xenorhabdus and photorhabdus: convergent lifestyles from divergent genomes.</title>
        <authorList>
            <person name="Chaston J.M."/>
            <person name="Suen G."/>
            <person name="Tucker S.L."/>
            <person name="Andersen A.W."/>
            <person name="Bhasin A."/>
            <person name="Bode E."/>
            <person name="Bode H.B."/>
            <person name="Brachmann A.O."/>
            <person name="Cowles C.E."/>
            <person name="Cowles K.N."/>
            <person name="Darby C."/>
            <person name="de Leon L."/>
            <person name="Drace K."/>
            <person name="Du Z."/>
            <person name="Givaudan A."/>
            <person name="Herbert Tran E.E."/>
            <person name="Jewell K.A."/>
            <person name="Knack J.J."/>
            <person name="Krasomil-Osterfeld K.C."/>
            <person name="Kukor R."/>
            <person name="Lanois A."/>
            <person name="Latreille P."/>
            <person name="Leimgruber N.K."/>
            <person name="Lipke C.M."/>
            <person name="Liu R."/>
            <person name="Lu X."/>
            <person name="Martens E.C."/>
            <person name="Marri P.R."/>
            <person name="Medigue C."/>
            <person name="Menard M.L."/>
            <person name="Miller N.M."/>
            <person name="Morales-Soto N."/>
            <person name="Norton S."/>
            <person name="Ogier J.C."/>
            <person name="Orchard S.S."/>
            <person name="Park D."/>
            <person name="Park Y."/>
            <person name="Qurollo B.A."/>
            <person name="Sugar D.R."/>
            <person name="Richards G.R."/>
            <person name="Rouy Z."/>
            <person name="Slominski B."/>
            <person name="Slominski K."/>
            <person name="Snyder H."/>
            <person name="Tjaden B.C."/>
            <person name="van der Hoeven R."/>
            <person name="Welch R.D."/>
            <person name="Wheeler C."/>
            <person name="Xiang B."/>
            <person name="Barbazuk B."/>
            <person name="Gaudriault S."/>
            <person name="Goodner B."/>
            <person name="Slater S.C."/>
            <person name="Forst S."/>
            <person name="Goldman B.S."/>
            <person name="Goodrich-Blair H."/>
        </authorList>
    </citation>
    <scope>NUCLEOTIDE SEQUENCE [LARGE SCALE GENOMIC DNA]</scope>
    <source>
        <strain evidence="1">SS-2004</strain>
    </source>
</reference>